<accession>A0A386KNY2</accession>
<protein>
    <submittedName>
        <fullName evidence="1">Helix-turn-helix DNA-binding protein</fullName>
    </submittedName>
</protein>
<name>A0A386KNY2_9CAUD</name>
<dbReference type="InterPro" id="IPR010982">
    <property type="entry name" value="Lambda_DNA-bd_dom_sf"/>
</dbReference>
<keyword evidence="1" id="KW-0238">DNA-binding</keyword>
<evidence type="ECO:0000313" key="2">
    <source>
        <dbReference type="Proteomes" id="UP000282247"/>
    </source>
</evidence>
<gene>
    <name evidence="1" type="primary">32</name>
    <name evidence="1" type="ORF">SEA_DAROLANDSTONE_32</name>
</gene>
<reference evidence="1 2" key="1">
    <citation type="submission" date="2018-08" db="EMBL/GenBank/DDBJ databases">
        <authorList>
            <person name="Amani N.Z."/>
            <person name="Ambroziak M.E."/>
            <person name="Biju A."/>
            <person name="Bushnell W."/>
            <person name="Calia C.N."/>
            <person name="Chen Y.J."/>
            <person name="Hill L.T."/>
            <person name="Karpinska S."/>
            <person name="Martinez K.C."/>
            <person name="Medwid J.R."/>
            <person name="Nguyen C."/>
            <person name="Oliver A."/>
            <person name="Pham J.P."/>
            <person name="Ramsey M.R."/>
            <person name="Ravi S."/>
            <person name="Sardina J.R."/>
            <person name="Senecal S.L."/>
            <person name="Sheen J."/>
            <person name="Shende N.V."/>
            <person name="Shi C.Y."/>
            <person name="Stuart L.C."/>
            <person name="Vu L."/>
            <person name="Wang L.Q."/>
            <person name="West L.J."/>
            <person name="Westgaard A.C."/>
            <person name="Liu R.B."/>
            <person name="Pierce E.C."/>
            <person name="Mohan S."/>
            <person name="Pogliano J."/>
            <person name="Delesalle V.A."/>
            <person name="Garlena R.A."/>
            <person name="Russell D.A."/>
            <person name="Pope W.H."/>
            <person name="Jacobs-Sera D."/>
            <person name="Hatfull G.F."/>
        </authorList>
    </citation>
    <scope>NUCLEOTIDE SEQUENCE [LARGE SCALE GENOMIC DNA]</scope>
</reference>
<sequence>MYDRAHLVAVATDKGDRHYTDLAARLKVAPTTAWRLWTGKTAPSARLAAAVQDEYGIPASRLLKLREPSTQAAA</sequence>
<dbReference type="SUPFAM" id="SSF47413">
    <property type="entry name" value="lambda repressor-like DNA-binding domains"/>
    <property type="match status" value="1"/>
</dbReference>
<organism evidence="1 2">
    <name type="scientific">Streptomyces phage Darolandstone</name>
    <dbReference type="NCBI Taxonomy" id="2315716"/>
    <lineage>
        <taxon>Viruses</taxon>
        <taxon>Duplodnaviria</taxon>
        <taxon>Heunggongvirae</taxon>
        <taxon>Uroviricota</taxon>
        <taxon>Caudoviricetes</taxon>
        <taxon>Raleighvirus</taxon>
        <taxon>Raleighvirus darolandstone</taxon>
    </lineage>
</organism>
<dbReference type="Proteomes" id="UP000282247">
    <property type="component" value="Segment"/>
</dbReference>
<dbReference type="RefSeq" id="YP_009812943.1">
    <property type="nucleotide sequence ID" value="NC_048072.1"/>
</dbReference>
<dbReference type="GO" id="GO:0003677">
    <property type="term" value="F:DNA binding"/>
    <property type="evidence" value="ECO:0007669"/>
    <property type="project" value="UniProtKB-KW"/>
</dbReference>
<dbReference type="EMBL" id="MH825699">
    <property type="protein sequence ID" value="AYD86223.1"/>
    <property type="molecule type" value="Genomic_DNA"/>
</dbReference>
<dbReference type="KEGG" id="vg:55004016"/>
<proteinExistence type="predicted"/>
<keyword evidence="2" id="KW-1185">Reference proteome</keyword>
<evidence type="ECO:0000313" key="1">
    <source>
        <dbReference type="EMBL" id="AYD86223.1"/>
    </source>
</evidence>
<dbReference type="GeneID" id="55004016"/>